<feature type="transmembrane region" description="Helical" evidence="2">
    <location>
        <begin position="54"/>
        <end position="73"/>
    </location>
</feature>
<dbReference type="AlphaFoldDB" id="A0A1G6YYX5"/>
<reference evidence="3 4" key="1">
    <citation type="submission" date="2016-10" db="EMBL/GenBank/DDBJ databases">
        <authorList>
            <person name="de Groot N.N."/>
        </authorList>
    </citation>
    <scope>NUCLEOTIDE SEQUENCE [LARGE SCALE GENOMIC DNA]</scope>
    <source>
        <strain evidence="3 4">R5</strain>
    </source>
</reference>
<keyword evidence="2" id="KW-0472">Membrane</keyword>
<organism evidence="3 4">
    <name type="scientific">Bradyrhizobium brasilense</name>
    <dbReference type="NCBI Taxonomy" id="1419277"/>
    <lineage>
        <taxon>Bacteria</taxon>
        <taxon>Pseudomonadati</taxon>
        <taxon>Pseudomonadota</taxon>
        <taxon>Alphaproteobacteria</taxon>
        <taxon>Hyphomicrobiales</taxon>
        <taxon>Nitrobacteraceae</taxon>
        <taxon>Bradyrhizobium</taxon>
    </lineage>
</organism>
<proteinExistence type="predicted"/>
<accession>A0A1G6YYX5</accession>
<evidence type="ECO:0000256" key="2">
    <source>
        <dbReference type="SAM" id="Phobius"/>
    </source>
</evidence>
<evidence type="ECO:0000313" key="4">
    <source>
        <dbReference type="Proteomes" id="UP000199245"/>
    </source>
</evidence>
<feature type="compositionally biased region" description="Basic and acidic residues" evidence="1">
    <location>
        <begin position="138"/>
        <end position="153"/>
    </location>
</feature>
<name>A0A1G6YYX5_9BRAD</name>
<evidence type="ECO:0000313" key="3">
    <source>
        <dbReference type="EMBL" id="SDD95511.1"/>
    </source>
</evidence>
<dbReference type="EMBL" id="FMZW01000017">
    <property type="protein sequence ID" value="SDD95511.1"/>
    <property type="molecule type" value="Genomic_DNA"/>
</dbReference>
<evidence type="ECO:0000256" key="1">
    <source>
        <dbReference type="SAM" id="MobiDB-lite"/>
    </source>
</evidence>
<gene>
    <name evidence="3" type="ORF">SAMN05216337_1017147</name>
</gene>
<dbReference type="RefSeq" id="WP_143029608.1">
    <property type="nucleotide sequence ID" value="NZ_FMZW01000017.1"/>
</dbReference>
<keyword evidence="2" id="KW-0812">Transmembrane</keyword>
<keyword evidence="2" id="KW-1133">Transmembrane helix</keyword>
<protein>
    <submittedName>
        <fullName evidence="3">Uncharacterized protein</fullName>
    </submittedName>
</protein>
<dbReference type="Proteomes" id="UP000199245">
    <property type="component" value="Unassembled WGS sequence"/>
</dbReference>
<feature type="region of interest" description="Disordered" evidence="1">
    <location>
        <begin position="135"/>
        <end position="156"/>
    </location>
</feature>
<sequence>MIEAKRHHCGQMARILRIEHQQAVARLGINAHRELVARFSESAFRRACLRDGRLIALWGVTGSALASAGYVWLAMSVEATRLPLAAVRETRRQLDEIMVLKRTLVTSILDGDAAAMRFAVFLGFVPADEPGALPAVSRDGRRDLARRSERSEGARLPIGSGSAVTMSYQHAEGM</sequence>